<feature type="transmembrane region" description="Helical" evidence="1">
    <location>
        <begin position="95"/>
        <end position="113"/>
    </location>
</feature>
<evidence type="ECO:0000256" key="1">
    <source>
        <dbReference type="SAM" id="Phobius"/>
    </source>
</evidence>
<accession>A0A7C4S1D4</accession>
<reference evidence="2" key="1">
    <citation type="journal article" date="2020" name="mSystems">
        <title>Genome- and Community-Level Interaction Insights into Carbon Utilization and Element Cycling Functions of Hydrothermarchaeota in Hydrothermal Sediment.</title>
        <authorList>
            <person name="Zhou Z."/>
            <person name="Liu Y."/>
            <person name="Xu W."/>
            <person name="Pan J."/>
            <person name="Luo Z.H."/>
            <person name="Li M."/>
        </authorList>
    </citation>
    <scope>NUCLEOTIDE SEQUENCE [LARGE SCALE GENOMIC DNA]</scope>
    <source>
        <strain evidence="2">SpSt-594</strain>
    </source>
</reference>
<evidence type="ECO:0000313" key="2">
    <source>
        <dbReference type="EMBL" id="HGU47404.1"/>
    </source>
</evidence>
<comment type="caution">
    <text evidence="2">The sequence shown here is derived from an EMBL/GenBank/DDBJ whole genome shotgun (WGS) entry which is preliminary data.</text>
</comment>
<sequence>MFTINNLKTFKRLIFAIIFLSFFLPAYVSITVPVLGIAGYRDEIINVSAIQFIIGLKFKYEPEEGEYRVIIEPLTIIIFIFTIVGFFLPNVKNLHSILAGISLVLLLFVKAIFDNRILTGSYGLAGVRYKFGYWSMFLLFGLIIFLDRITAKQKEEIKENNIVKD</sequence>
<feature type="transmembrane region" description="Helical" evidence="1">
    <location>
        <begin position="133"/>
        <end position="151"/>
    </location>
</feature>
<keyword evidence="1" id="KW-0812">Transmembrane</keyword>
<gene>
    <name evidence="2" type="ORF">ENT60_02435</name>
</gene>
<keyword evidence="1" id="KW-1133">Transmembrane helix</keyword>
<dbReference type="EMBL" id="DSZH01000109">
    <property type="protein sequence ID" value="HGU47404.1"/>
    <property type="molecule type" value="Genomic_DNA"/>
</dbReference>
<proteinExistence type="predicted"/>
<feature type="transmembrane region" description="Helical" evidence="1">
    <location>
        <begin position="67"/>
        <end position="88"/>
    </location>
</feature>
<feature type="transmembrane region" description="Helical" evidence="1">
    <location>
        <begin position="12"/>
        <end position="38"/>
    </location>
</feature>
<name>A0A7C4S1D4_UNCW3</name>
<organism evidence="2">
    <name type="scientific">candidate division WOR-3 bacterium</name>
    <dbReference type="NCBI Taxonomy" id="2052148"/>
    <lineage>
        <taxon>Bacteria</taxon>
        <taxon>Bacteria division WOR-3</taxon>
    </lineage>
</organism>
<protein>
    <submittedName>
        <fullName evidence="2">Uncharacterized protein</fullName>
    </submittedName>
</protein>
<dbReference type="AlphaFoldDB" id="A0A7C4S1D4"/>
<keyword evidence="1" id="KW-0472">Membrane</keyword>